<dbReference type="Pfam" id="PF03435">
    <property type="entry name" value="Sacchrp_dh_NADP"/>
    <property type="match status" value="1"/>
</dbReference>
<accession>A0A6B9FLS6</accession>
<gene>
    <name evidence="3" type="ORF">MMSR116_08300</name>
</gene>
<dbReference type="PANTHER" id="PTHR43796:SF2">
    <property type="entry name" value="CARBOXYNORSPERMIDINE SYNTHASE"/>
    <property type="match status" value="1"/>
</dbReference>
<feature type="domain" description="DUF4166" evidence="2">
    <location>
        <begin position="385"/>
        <end position="539"/>
    </location>
</feature>
<organism evidence="3 4">
    <name type="scientific">Methylobacterium mesophilicum SR1.6/6</name>
    <dbReference type="NCBI Taxonomy" id="908290"/>
    <lineage>
        <taxon>Bacteria</taxon>
        <taxon>Pseudomonadati</taxon>
        <taxon>Pseudomonadota</taxon>
        <taxon>Alphaproteobacteria</taxon>
        <taxon>Hyphomicrobiales</taxon>
        <taxon>Methylobacteriaceae</taxon>
        <taxon>Methylobacterium</taxon>
    </lineage>
</organism>
<dbReference type="InterPro" id="IPR036291">
    <property type="entry name" value="NAD(P)-bd_dom_sf"/>
</dbReference>
<dbReference type="SUPFAM" id="SSF51735">
    <property type="entry name" value="NAD(P)-binding Rossmann-fold domains"/>
    <property type="match status" value="1"/>
</dbReference>
<dbReference type="OrthoDB" id="528778at2"/>
<name>A0A6B9FLS6_9HYPH</name>
<evidence type="ECO:0000313" key="3">
    <source>
        <dbReference type="EMBL" id="QGY01878.1"/>
    </source>
</evidence>
<evidence type="ECO:0000259" key="1">
    <source>
        <dbReference type="Pfam" id="PF03435"/>
    </source>
</evidence>
<dbReference type="AlphaFoldDB" id="A0A6B9FLS6"/>
<evidence type="ECO:0000259" key="2">
    <source>
        <dbReference type="Pfam" id="PF13761"/>
    </source>
</evidence>
<dbReference type="InterPro" id="IPR025311">
    <property type="entry name" value="DUF4166"/>
</dbReference>
<dbReference type="InterPro" id="IPR005097">
    <property type="entry name" value="Sacchrp_dh_NADP-bd"/>
</dbReference>
<dbReference type="RefSeq" id="WP_039894086.1">
    <property type="nucleotide sequence ID" value="NZ_CP043538.1"/>
</dbReference>
<reference evidence="3 4" key="1">
    <citation type="journal article" date="2012" name="Genet. Mol. Biol.">
        <title>Analysis of 16S rRNA and mxaF genes revealing insights into Methylobacterium niche-specific plant association.</title>
        <authorList>
            <person name="Dourado M.N."/>
            <person name="Andreote F.D."/>
            <person name="Dini-Andreote F."/>
            <person name="Conti R."/>
            <person name="Araujo J.M."/>
            <person name="Araujo W.L."/>
        </authorList>
    </citation>
    <scope>NUCLEOTIDE SEQUENCE [LARGE SCALE GENOMIC DNA]</scope>
    <source>
        <strain evidence="3 4">SR1.6/6</strain>
    </source>
</reference>
<sequence length="558" mass="59661">MSTILVLGGYGGFGARLSRRLAAAGHDVVVAGRRLASAEAFCAAHPRCRPLQADRNDAVAPMLDRVRPDLVIDAAGPFQGSGYDLPRACIAAAIPYLDLADGRAFVTGIGQLDAFARAAGVTILAGASSVPALSGAVVRRLAQGIDAVTAVEIAISASNRATAGTSVAAAILSYVGKPIRLWRGQRWSEGVGWQELRHERFAMSDGSSLGRRWLALADVPDLDLLPARLPGRPAVSFRAGTELALQTIGLWCASWPVRWGWLSSLQGLARWLLLAQRLTARWGSDRSGMIVRLFGLADGRRIERCWTLVAADGHGPEIPVLPAAILAERILSGSTTPGARDAGTGLDLIDFEPSFAGLSIHHEVREAVEGDALYARIMGSCFAKLAPSVAGLHGVLSDAGVQGRAVVRRGRHPVARAFAALLGLPAAGEHVLHVGFIERHGVERWTRAFSGRRFTSEFSEEDGCVVERFGPLRFRFKLVNEGDGLRMVMHSWSAARLSLPLAFAPRVSAREWDEAGLFRFDVSIALPLIGLVVHYQGWLDIDGSRGQQSRSAPGADIS</sequence>
<evidence type="ECO:0000313" key="4">
    <source>
        <dbReference type="Proteomes" id="UP000012488"/>
    </source>
</evidence>
<dbReference type="EMBL" id="CP043538">
    <property type="protein sequence ID" value="QGY01878.1"/>
    <property type="molecule type" value="Genomic_DNA"/>
</dbReference>
<dbReference type="Gene3D" id="3.40.50.720">
    <property type="entry name" value="NAD(P)-binding Rossmann-like Domain"/>
    <property type="match status" value="1"/>
</dbReference>
<dbReference type="PANTHER" id="PTHR43796">
    <property type="entry name" value="CARBOXYNORSPERMIDINE SYNTHASE"/>
    <property type="match status" value="1"/>
</dbReference>
<proteinExistence type="predicted"/>
<feature type="domain" description="Saccharopine dehydrogenase NADP binding" evidence="1">
    <location>
        <begin position="4"/>
        <end position="123"/>
    </location>
</feature>
<dbReference type="Proteomes" id="UP000012488">
    <property type="component" value="Chromosome"/>
</dbReference>
<dbReference type="Pfam" id="PF13761">
    <property type="entry name" value="DUF4166"/>
    <property type="match status" value="1"/>
</dbReference>
<dbReference type="KEGG" id="mmes:MMSR116_08300"/>
<reference evidence="3 4" key="2">
    <citation type="journal article" date="2013" name="Genome Announc.">
        <title>Draft Genome Sequence of Methylobacterium mesophilicum Strain SR1.6/6, Isolated from Citrus sinensis.</title>
        <authorList>
            <person name="Marinho Almeida D."/>
            <person name="Dini-Andreote F."/>
            <person name="Camargo Neves A.A."/>
            <person name="Juca Ramos R.T."/>
            <person name="Andreote F.D."/>
            <person name="Carneiro A.R."/>
            <person name="Oliveira de Souza Lima A."/>
            <person name="Caracciolo Gomes de Sa P.H."/>
            <person name="Ribeiro Barbosa M.S."/>
            <person name="Araujo W.L."/>
            <person name="Silva A."/>
        </authorList>
    </citation>
    <scope>NUCLEOTIDE SEQUENCE [LARGE SCALE GENOMIC DNA]</scope>
    <source>
        <strain evidence="3 4">SR1.6/6</strain>
    </source>
</reference>
<protein>
    <submittedName>
        <fullName evidence="3">DUF4166 domain-containing protein</fullName>
    </submittedName>
</protein>